<dbReference type="GO" id="GO:0097361">
    <property type="term" value="C:cytosolic [4Fe-4S] assembly targeting complex"/>
    <property type="evidence" value="ECO:0007669"/>
    <property type="project" value="TreeGrafter"/>
</dbReference>
<dbReference type="SMART" id="SM00320">
    <property type="entry name" value="WD40"/>
    <property type="match status" value="4"/>
</dbReference>
<dbReference type="FunFam" id="2.130.10.10:FF:001878">
    <property type="entry name" value="Uncharacterized protein"/>
    <property type="match status" value="1"/>
</dbReference>
<feature type="repeat" description="WD" evidence="1">
    <location>
        <begin position="625"/>
        <end position="655"/>
    </location>
</feature>
<keyword evidence="2" id="KW-0175">Coiled coil</keyword>
<gene>
    <name evidence="4" type="ORF">POCTA_138.1.T1290099</name>
</gene>
<dbReference type="InterPro" id="IPR001680">
    <property type="entry name" value="WD40_rpt"/>
</dbReference>
<sequence length="798" mass="93539">MQNYLLDQLCKEHQDRIVAVALNDQSGISQGLCLKCWPQNCNKKVVLIEDLLDMTKNIKEEYQQLDADTRKNIRTLYQLIQELEKLKAFMKQQINESIKNVNDWIRYISDQDQCTRTSLSVLNIDLNTSLQNAQLQVQELQKEKEKFLQFISQKIQELKDNDHFNSCSQLLTVIDEEKLDLPQIQNLQPLIDKSMTIQKNLFCQQHNNQDIVMVDLNKKPKIPKRLACVYCIQYNPTQYTAIRVAEKQYRKLEAQKIENLNKYSKSIDQMNQTFKNVIEDVTSSLSKKKEKIKLKAEIYLNNLNVDWDTLKYDEVSDFAEKLSQNGHQDFAKSQIYLDFLKVNQEVNKKINDAFAEIQSIQNQGEIQFKQLMNKDSFNSNEVQTDLNSKHNQKQENIQINKTPKIQQIKDVNSIKQKNQSENNPSNNDQKKEGKSKKNRNKEQTSNQNTSKVKLSISNLKQSDIDNPIGEVKKNQKKTDAEKKFSFVLNQYSIKQEDPCRSFAFNYNSQYLIAACDKTIKLFSFNKESLTFLQNLNNHPSMIVCCTFLKCQDRFIAGCLDGSMLIWSNWKGKGQVWECDQTLNGHTDYLGQIIHGKVENMIISCSNDKTIRFWKKSQNWELHQILEGHNEYICSISLNESENKLISGAYDDQILISEPQGQDKKWTIIQLIKVEWGRRLCFITDNLFTFQPCKKKFMHVYEQKDTKIGFLKTKEIEVQSLGDECFWLFPQQFSKKQGLLVNKNCHLVNIIRWRRKTKFFTDQVIFFGTKEIYGSITDDGQWLVTWDDKSKEIQLRHLQ</sequence>
<dbReference type="GO" id="GO:0016226">
    <property type="term" value="P:iron-sulfur cluster assembly"/>
    <property type="evidence" value="ECO:0007669"/>
    <property type="project" value="TreeGrafter"/>
</dbReference>
<feature type="repeat" description="WD" evidence="1">
    <location>
        <begin position="582"/>
        <end position="614"/>
    </location>
</feature>
<evidence type="ECO:0000256" key="1">
    <source>
        <dbReference type="PROSITE-ProRule" id="PRU00221"/>
    </source>
</evidence>
<proteinExistence type="predicted"/>
<keyword evidence="1" id="KW-0853">WD repeat</keyword>
<dbReference type="PROSITE" id="PS50082">
    <property type="entry name" value="WD_REPEATS_2"/>
    <property type="match status" value="2"/>
</dbReference>
<dbReference type="Pfam" id="PF00400">
    <property type="entry name" value="WD40"/>
    <property type="match status" value="4"/>
</dbReference>
<dbReference type="AlphaFoldDB" id="A0A8S1XS44"/>
<evidence type="ECO:0000256" key="3">
    <source>
        <dbReference type="SAM" id="MobiDB-lite"/>
    </source>
</evidence>
<feature type="coiled-coil region" evidence="2">
    <location>
        <begin position="48"/>
        <end position="150"/>
    </location>
</feature>
<evidence type="ECO:0008006" key="6">
    <source>
        <dbReference type="Google" id="ProtNLM"/>
    </source>
</evidence>
<feature type="region of interest" description="Disordered" evidence="3">
    <location>
        <begin position="380"/>
        <end position="456"/>
    </location>
</feature>
<feature type="compositionally biased region" description="Polar residues" evidence="3">
    <location>
        <begin position="394"/>
        <end position="427"/>
    </location>
</feature>
<dbReference type="PANTHER" id="PTHR19920:SF0">
    <property type="entry name" value="CYTOSOLIC IRON-SULFUR PROTEIN ASSEMBLY PROTEIN CIAO1-RELATED"/>
    <property type="match status" value="1"/>
</dbReference>
<accession>A0A8S1XS44</accession>
<dbReference type="EMBL" id="CAJJDP010000129">
    <property type="protein sequence ID" value="CAD8203204.1"/>
    <property type="molecule type" value="Genomic_DNA"/>
</dbReference>
<dbReference type="OMA" id="ACVYCIQ"/>
<evidence type="ECO:0000256" key="2">
    <source>
        <dbReference type="SAM" id="Coils"/>
    </source>
</evidence>
<feature type="compositionally biased region" description="Polar residues" evidence="3">
    <location>
        <begin position="443"/>
        <end position="456"/>
    </location>
</feature>
<keyword evidence="5" id="KW-1185">Reference proteome</keyword>
<comment type="caution">
    <text evidence="4">The sequence shown here is derived from an EMBL/GenBank/DDBJ whole genome shotgun (WGS) entry which is preliminary data.</text>
</comment>
<reference evidence="4" key="1">
    <citation type="submission" date="2021-01" db="EMBL/GenBank/DDBJ databases">
        <authorList>
            <consortium name="Genoscope - CEA"/>
            <person name="William W."/>
        </authorList>
    </citation>
    <scope>NUCLEOTIDE SEQUENCE</scope>
</reference>
<name>A0A8S1XS44_PAROT</name>
<evidence type="ECO:0000313" key="4">
    <source>
        <dbReference type="EMBL" id="CAD8203204.1"/>
    </source>
</evidence>
<dbReference type="Proteomes" id="UP000683925">
    <property type="component" value="Unassembled WGS sequence"/>
</dbReference>
<dbReference type="OrthoDB" id="71437at2759"/>
<organism evidence="4 5">
    <name type="scientific">Paramecium octaurelia</name>
    <dbReference type="NCBI Taxonomy" id="43137"/>
    <lineage>
        <taxon>Eukaryota</taxon>
        <taxon>Sar</taxon>
        <taxon>Alveolata</taxon>
        <taxon>Ciliophora</taxon>
        <taxon>Intramacronucleata</taxon>
        <taxon>Oligohymenophorea</taxon>
        <taxon>Peniculida</taxon>
        <taxon>Parameciidae</taxon>
        <taxon>Paramecium</taxon>
    </lineage>
</organism>
<protein>
    <recommendedName>
        <fullName evidence="6">WD40-repeat-containing domain</fullName>
    </recommendedName>
</protein>
<evidence type="ECO:0000313" key="5">
    <source>
        <dbReference type="Proteomes" id="UP000683925"/>
    </source>
</evidence>
<dbReference type="PANTHER" id="PTHR19920">
    <property type="entry name" value="WD40 PROTEIN CIAO1"/>
    <property type="match status" value="1"/>
</dbReference>